<keyword evidence="4" id="KW-0804">Transcription</keyword>
<dbReference type="SUPFAM" id="SSF46785">
    <property type="entry name" value="Winged helix' DNA-binding domain"/>
    <property type="match status" value="1"/>
</dbReference>
<reference evidence="6 7" key="2">
    <citation type="journal article" date="2021" name="Int. J. Syst. Evol. Microbiol.">
        <title>Roseibium litorale sp. nov., isolated from a tidal flat sediment and proposal for the reclassification of Labrenzia polysiphoniae as Roseibium polysiphoniae comb. nov.</title>
        <authorList>
            <person name="Liu Y."/>
            <person name="Pei T."/>
            <person name="Du J."/>
            <person name="Chao M."/>
            <person name="Deng M.R."/>
            <person name="Zhu H."/>
        </authorList>
    </citation>
    <scope>NUCLEOTIDE SEQUENCE [LARGE SCALE GENOMIC DNA]</scope>
    <source>
        <strain evidence="6 7">4C16A</strain>
    </source>
</reference>
<dbReference type="RefSeq" id="WP_192149075.1">
    <property type="nucleotide sequence ID" value="NZ_JACYXI010000010.1"/>
</dbReference>
<evidence type="ECO:0000259" key="5">
    <source>
        <dbReference type="PROSITE" id="PS50931"/>
    </source>
</evidence>
<dbReference type="Pfam" id="PF03466">
    <property type="entry name" value="LysR_substrate"/>
    <property type="match status" value="1"/>
</dbReference>
<comment type="caution">
    <text evidence="6">The sequence shown here is derived from an EMBL/GenBank/DDBJ whole genome shotgun (WGS) entry which is preliminary data.</text>
</comment>
<dbReference type="Proteomes" id="UP000632063">
    <property type="component" value="Unassembled WGS sequence"/>
</dbReference>
<dbReference type="PROSITE" id="PS50931">
    <property type="entry name" value="HTH_LYSR"/>
    <property type="match status" value="1"/>
</dbReference>
<dbReference type="Pfam" id="PF00126">
    <property type="entry name" value="HTH_1"/>
    <property type="match status" value="1"/>
</dbReference>
<dbReference type="Gene3D" id="3.40.190.290">
    <property type="match status" value="1"/>
</dbReference>
<evidence type="ECO:0000313" key="6">
    <source>
        <dbReference type="EMBL" id="MBD8892947.1"/>
    </source>
</evidence>
<accession>A0ABR9CRP2</accession>
<evidence type="ECO:0000256" key="2">
    <source>
        <dbReference type="ARBA" id="ARBA00023015"/>
    </source>
</evidence>
<keyword evidence="7" id="KW-1185">Reference proteome</keyword>
<dbReference type="PRINTS" id="PR00039">
    <property type="entry name" value="HTHLYSR"/>
</dbReference>
<dbReference type="Gene3D" id="1.10.10.10">
    <property type="entry name" value="Winged helix-like DNA-binding domain superfamily/Winged helix DNA-binding domain"/>
    <property type="match status" value="1"/>
</dbReference>
<keyword evidence="2" id="KW-0805">Transcription regulation</keyword>
<keyword evidence="3" id="KW-0238">DNA-binding</keyword>
<proteinExistence type="inferred from homology"/>
<evidence type="ECO:0000313" key="7">
    <source>
        <dbReference type="Proteomes" id="UP000632063"/>
    </source>
</evidence>
<sequence length="302" mass="32268">MTLEQLAIFIAVAEREHLTRAADHLHLTPSAVSSALKKLEATYGVALFDRVGRGLCLTNTGKTFLEEARATLARAQTAERVLADLGNLQRGAISIYASQTIASYWLPPVLMSFHSAYPGIDLSLTISNTAGVAAAVTQGIADVGYIEGTLDNPLLRRQHLTDDALTIVTSPDHPFARQAPATPKALITETTWVLREKGSGTRSEFESALTRFGENPSDLKIVLEFPSNEAIISAVRFSQSAGVISKAAAAAAIAQGVLARVDFALPSRTFCLLGHKERHLSAAAAKLVSHSLEEASRAIQQT</sequence>
<protein>
    <submittedName>
        <fullName evidence="6">LysR family transcriptional regulator</fullName>
    </submittedName>
</protein>
<evidence type="ECO:0000256" key="1">
    <source>
        <dbReference type="ARBA" id="ARBA00009437"/>
    </source>
</evidence>
<evidence type="ECO:0000256" key="3">
    <source>
        <dbReference type="ARBA" id="ARBA00023125"/>
    </source>
</evidence>
<evidence type="ECO:0000256" key="4">
    <source>
        <dbReference type="ARBA" id="ARBA00023163"/>
    </source>
</evidence>
<dbReference type="PANTHER" id="PTHR30126:SF39">
    <property type="entry name" value="HTH-TYPE TRANSCRIPTIONAL REGULATOR CYSL"/>
    <property type="match status" value="1"/>
</dbReference>
<organism evidence="6 7">
    <name type="scientific">Roseibium litorale</name>
    <dbReference type="NCBI Taxonomy" id="2803841"/>
    <lineage>
        <taxon>Bacteria</taxon>
        <taxon>Pseudomonadati</taxon>
        <taxon>Pseudomonadota</taxon>
        <taxon>Alphaproteobacteria</taxon>
        <taxon>Hyphomicrobiales</taxon>
        <taxon>Stappiaceae</taxon>
        <taxon>Roseibium</taxon>
    </lineage>
</organism>
<dbReference type="PANTHER" id="PTHR30126">
    <property type="entry name" value="HTH-TYPE TRANSCRIPTIONAL REGULATOR"/>
    <property type="match status" value="1"/>
</dbReference>
<dbReference type="InterPro" id="IPR000847">
    <property type="entry name" value="LysR_HTH_N"/>
</dbReference>
<gene>
    <name evidence="6" type="ORF">IG616_15505</name>
</gene>
<feature type="domain" description="HTH lysR-type" evidence="5">
    <location>
        <begin position="1"/>
        <end position="58"/>
    </location>
</feature>
<dbReference type="EMBL" id="JACYXI010000010">
    <property type="protein sequence ID" value="MBD8892947.1"/>
    <property type="molecule type" value="Genomic_DNA"/>
</dbReference>
<dbReference type="InterPro" id="IPR005119">
    <property type="entry name" value="LysR_subst-bd"/>
</dbReference>
<reference evidence="7" key="1">
    <citation type="submission" date="2020-09" db="EMBL/GenBank/DDBJ databases">
        <title>The genome sequence of strain Labrenzia suaedae 4C16A.</title>
        <authorList>
            <person name="Liu Y."/>
        </authorList>
    </citation>
    <scope>NUCLEOTIDE SEQUENCE [LARGE SCALE GENOMIC DNA]</scope>
    <source>
        <strain evidence="7">4C16A</strain>
    </source>
</reference>
<dbReference type="InterPro" id="IPR036390">
    <property type="entry name" value="WH_DNA-bd_sf"/>
</dbReference>
<dbReference type="InterPro" id="IPR036388">
    <property type="entry name" value="WH-like_DNA-bd_sf"/>
</dbReference>
<comment type="similarity">
    <text evidence="1">Belongs to the LysR transcriptional regulatory family.</text>
</comment>
<dbReference type="SUPFAM" id="SSF53850">
    <property type="entry name" value="Periplasmic binding protein-like II"/>
    <property type="match status" value="1"/>
</dbReference>
<name>A0ABR9CRP2_9HYPH</name>